<evidence type="ECO:0000256" key="1">
    <source>
        <dbReference type="SAM" id="Phobius"/>
    </source>
</evidence>
<name>A0A1H9SPQ5_9BACI</name>
<evidence type="ECO:0000313" key="3">
    <source>
        <dbReference type="EMBL" id="SER86755.1"/>
    </source>
</evidence>
<dbReference type="AlphaFoldDB" id="A0A1H9SPQ5"/>
<evidence type="ECO:0000313" key="4">
    <source>
        <dbReference type="Proteomes" id="UP000199687"/>
    </source>
</evidence>
<keyword evidence="4" id="KW-1185">Reference proteome</keyword>
<dbReference type="Pfam" id="PF13038">
    <property type="entry name" value="DUF3899"/>
    <property type="match status" value="1"/>
</dbReference>
<feature type="domain" description="DUF3899" evidence="2">
    <location>
        <begin position="32"/>
        <end position="114"/>
    </location>
</feature>
<dbReference type="RefSeq" id="WP_089741350.1">
    <property type="nucleotide sequence ID" value="NZ_FOGL01000011.1"/>
</dbReference>
<feature type="transmembrane region" description="Helical" evidence="1">
    <location>
        <begin position="6"/>
        <end position="22"/>
    </location>
</feature>
<dbReference type="Proteomes" id="UP000199687">
    <property type="component" value="Unassembled WGS sequence"/>
</dbReference>
<dbReference type="EMBL" id="FOGL01000011">
    <property type="protein sequence ID" value="SER86755.1"/>
    <property type="molecule type" value="Genomic_DNA"/>
</dbReference>
<reference evidence="3 4" key="1">
    <citation type="submission" date="2016-10" db="EMBL/GenBank/DDBJ databases">
        <authorList>
            <person name="de Groot N.N."/>
        </authorList>
    </citation>
    <scope>NUCLEOTIDE SEQUENCE [LARGE SCALE GENOMIC DNA]</scope>
    <source>
        <strain evidence="3 4">CGMCC 1.7727</strain>
    </source>
</reference>
<evidence type="ECO:0000259" key="2">
    <source>
        <dbReference type="Pfam" id="PF13038"/>
    </source>
</evidence>
<accession>A0A1H9SPQ5</accession>
<feature type="transmembrane region" description="Helical" evidence="1">
    <location>
        <begin position="95"/>
        <end position="118"/>
    </location>
</feature>
<sequence length="119" mass="14013">MKKQFLFFFVQCLVCLIFLLLLKKDISIIDFINITFYLSGIYLVSGLLLFVISKGFFDITVNSFRKVFTRTDKKKQWEETWQDNGAPSDKVNPDWILFFLLQGGLMFLLMGILLVIYYN</sequence>
<gene>
    <name evidence="3" type="ORF">SAMN04487944_111121</name>
</gene>
<proteinExistence type="predicted"/>
<keyword evidence="1" id="KW-0472">Membrane</keyword>
<dbReference type="OrthoDB" id="2968819at2"/>
<keyword evidence="1" id="KW-1133">Transmembrane helix</keyword>
<protein>
    <recommendedName>
        <fullName evidence="2">DUF3899 domain-containing protein</fullName>
    </recommendedName>
</protein>
<organism evidence="3 4">
    <name type="scientific">Gracilibacillus ureilyticus</name>
    <dbReference type="NCBI Taxonomy" id="531814"/>
    <lineage>
        <taxon>Bacteria</taxon>
        <taxon>Bacillati</taxon>
        <taxon>Bacillota</taxon>
        <taxon>Bacilli</taxon>
        <taxon>Bacillales</taxon>
        <taxon>Bacillaceae</taxon>
        <taxon>Gracilibacillus</taxon>
    </lineage>
</organism>
<keyword evidence="1" id="KW-0812">Transmembrane</keyword>
<dbReference type="InterPro" id="IPR025007">
    <property type="entry name" value="DUF3899"/>
</dbReference>
<dbReference type="STRING" id="531814.SAMN04487944_111121"/>
<feature type="transmembrane region" description="Helical" evidence="1">
    <location>
        <begin position="34"/>
        <end position="57"/>
    </location>
</feature>